<dbReference type="EMBL" id="LJUI01000188">
    <property type="protein sequence ID" value="KPK65204.1"/>
    <property type="molecule type" value="Genomic_DNA"/>
</dbReference>
<reference evidence="4 5" key="1">
    <citation type="journal article" date="2015" name="Microbiome">
        <title>Genomic resolution of linkages in carbon, nitrogen, and sulfur cycling among widespread estuary sediment bacteria.</title>
        <authorList>
            <person name="Baker B.J."/>
            <person name="Lazar C.S."/>
            <person name="Teske A.P."/>
            <person name="Dick G.J."/>
        </authorList>
    </citation>
    <scope>NUCLEOTIDE SEQUENCE [LARGE SCALE GENOMIC DNA]</scope>
    <source>
        <strain evidence="4">SM23_40</strain>
    </source>
</reference>
<evidence type="ECO:0000259" key="3">
    <source>
        <dbReference type="Pfam" id="PF18146"/>
    </source>
</evidence>
<dbReference type="PATRIC" id="fig|1703774.3.peg.660"/>
<feature type="compositionally biased region" description="Basic and acidic residues" evidence="1">
    <location>
        <begin position="266"/>
        <end position="280"/>
    </location>
</feature>
<name>A0A0S8FYU9_UNCT6</name>
<evidence type="ECO:0000313" key="4">
    <source>
        <dbReference type="EMBL" id="KPK65204.1"/>
    </source>
</evidence>
<evidence type="ECO:0000313" key="5">
    <source>
        <dbReference type="Proteomes" id="UP000051717"/>
    </source>
</evidence>
<protein>
    <recommendedName>
        <fullName evidence="6">CinA C-terminal domain-containing protein</fullName>
    </recommendedName>
</protein>
<dbReference type="InterPro" id="IPR008136">
    <property type="entry name" value="CinA_C"/>
</dbReference>
<comment type="caution">
    <text evidence="4">The sequence shown here is derived from an EMBL/GenBank/DDBJ whole genome shotgun (WGS) entry which is preliminary data.</text>
</comment>
<feature type="non-terminal residue" evidence="4">
    <location>
        <position position="1"/>
    </location>
</feature>
<evidence type="ECO:0000259" key="2">
    <source>
        <dbReference type="Pfam" id="PF02464"/>
    </source>
</evidence>
<organism evidence="4 5">
    <name type="scientific">candidate division TA06 bacterium SM23_40</name>
    <dbReference type="NCBI Taxonomy" id="1703774"/>
    <lineage>
        <taxon>Bacteria</taxon>
        <taxon>Bacteria division TA06</taxon>
    </lineage>
</organism>
<dbReference type="InterPro" id="IPR050101">
    <property type="entry name" value="CinA"/>
</dbReference>
<dbReference type="NCBIfam" id="TIGR00199">
    <property type="entry name" value="PncC_domain"/>
    <property type="match status" value="1"/>
</dbReference>
<gene>
    <name evidence="4" type="ORF">AMJ82_12460</name>
</gene>
<dbReference type="Pfam" id="PF18146">
    <property type="entry name" value="CinA_KH"/>
    <property type="match status" value="1"/>
</dbReference>
<dbReference type="SUPFAM" id="SSF142433">
    <property type="entry name" value="CinA-like"/>
    <property type="match status" value="1"/>
</dbReference>
<dbReference type="PANTHER" id="PTHR13939:SF0">
    <property type="entry name" value="NMN AMIDOHYDROLASE-LIKE PROTEIN YFAY"/>
    <property type="match status" value="1"/>
</dbReference>
<dbReference type="Pfam" id="PF02464">
    <property type="entry name" value="CinA"/>
    <property type="match status" value="1"/>
</dbReference>
<feature type="domain" description="CinA KH" evidence="3">
    <location>
        <begin position="27"/>
        <end position="99"/>
    </location>
</feature>
<accession>A0A0S8FYU9</accession>
<evidence type="ECO:0008006" key="6">
    <source>
        <dbReference type="Google" id="ProtNLM"/>
    </source>
</evidence>
<feature type="domain" description="CinA C-terminal" evidence="2">
    <location>
        <begin position="104"/>
        <end position="255"/>
    </location>
</feature>
<dbReference type="Gene3D" id="3.30.70.2860">
    <property type="match status" value="1"/>
</dbReference>
<dbReference type="AlphaFoldDB" id="A0A0S8FYU9"/>
<dbReference type="InterPro" id="IPR036653">
    <property type="entry name" value="CinA-like_C"/>
</dbReference>
<dbReference type="Gene3D" id="3.90.950.20">
    <property type="entry name" value="CinA-like"/>
    <property type="match status" value="1"/>
</dbReference>
<dbReference type="InterPro" id="IPR041424">
    <property type="entry name" value="CinA_KH"/>
</dbReference>
<evidence type="ECO:0000256" key="1">
    <source>
        <dbReference type="SAM" id="MobiDB-lite"/>
    </source>
</evidence>
<proteinExistence type="predicted"/>
<sequence length="280" mass="29292">WEAEATFEEGVVPYLEQKSGGRVIVYRTLRTVGRPEAEIAGDLARLEGLPEGVRLSYLPTGDGVDVRIATGPVDEAGAAKRLDAAEQIIAGLLGECVYGREGERIEEVVGRMLRDAGLTLAAAESCTGGLVMGRITNVPGSSDYFLGGIVSYADEAKRQLLSVPSDLLAAHGAVSRSVALAMAKGVRRACDADVGLAITGIAGPGGGSSSKPVGLVYLALDIEGREFSEEWRLPGSRELVRHRAAVRGLDLVRRSLSNAPSPRAAADGKGEVRAGGETDR</sequence>
<feature type="region of interest" description="Disordered" evidence="1">
    <location>
        <begin position="258"/>
        <end position="280"/>
    </location>
</feature>
<dbReference type="Proteomes" id="UP000051717">
    <property type="component" value="Unassembled WGS sequence"/>
</dbReference>
<dbReference type="PANTHER" id="PTHR13939">
    <property type="entry name" value="NICOTINAMIDE-NUCLEOTIDE AMIDOHYDROLASE PNCC"/>
    <property type="match status" value="1"/>
</dbReference>